<dbReference type="GO" id="GO:0030288">
    <property type="term" value="C:outer membrane-bounded periplasmic space"/>
    <property type="evidence" value="ECO:0007669"/>
    <property type="project" value="UniProtKB-ARBA"/>
</dbReference>
<dbReference type="CDD" id="cd08502">
    <property type="entry name" value="PBP2_NikA_DppA_OppA_like_16"/>
    <property type="match status" value="1"/>
</dbReference>
<evidence type="ECO:0000256" key="4">
    <source>
        <dbReference type="SAM" id="SignalP"/>
    </source>
</evidence>
<protein>
    <submittedName>
        <fullName evidence="6">Substrate-binding protein</fullName>
    </submittedName>
</protein>
<dbReference type="Gene3D" id="3.10.105.10">
    <property type="entry name" value="Dipeptide-binding Protein, Domain 3"/>
    <property type="match status" value="1"/>
</dbReference>
<dbReference type="Gene3D" id="3.40.190.10">
    <property type="entry name" value="Periplasmic binding protein-like II"/>
    <property type="match status" value="1"/>
</dbReference>
<comment type="subcellular location">
    <subcellularLocation>
        <location evidence="1">Periplasm</location>
    </subcellularLocation>
</comment>
<dbReference type="GO" id="GO:0043190">
    <property type="term" value="C:ATP-binding cassette (ABC) transporter complex"/>
    <property type="evidence" value="ECO:0007669"/>
    <property type="project" value="InterPro"/>
</dbReference>
<dbReference type="PANTHER" id="PTHR30290">
    <property type="entry name" value="PERIPLASMIC BINDING COMPONENT OF ABC TRANSPORTER"/>
    <property type="match status" value="1"/>
</dbReference>
<evidence type="ECO:0000256" key="1">
    <source>
        <dbReference type="ARBA" id="ARBA00004418"/>
    </source>
</evidence>
<reference evidence="7" key="1">
    <citation type="journal article" date="2019" name="Int. J. Syst. Evol. Microbiol.">
        <title>The Global Catalogue of Microorganisms (GCM) 10K type strain sequencing project: providing services to taxonomists for standard genome sequencing and annotation.</title>
        <authorList>
            <consortium name="The Broad Institute Genomics Platform"/>
            <consortium name="The Broad Institute Genome Sequencing Center for Infectious Disease"/>
            <person name="Wu L."/>
            <person name="Ma J."/>
        </authorList>
    </citation>
    <scope>NUCLEOTIDE SEQUENCE [LARGE SCALE GENOMIC DNA]</scope>
    <source>
        <strain evidence="7">NBRC 103632</strain>
    </source>
</reference>
<keyword evidence="7" id="KW-1185">Reference proteome</keyword>
<dbReference type="PANTHER" id="PTHR30290:SF38">
    <property type="entry name" value="D,D-DIPEPTIDE-BINDING PERIPLASMIC PROTEIN DDPA-RELATED"/>
    <property type="match status" value="1"/>
</dbReference>
<evidence type="ECO:0000313" key="7">
    <source>
        <dbReference type="Proteomes" id="UP001157440"/>
    </source>
</evidence>
<dbReference type="InterPro" id="IPR030678">
    <property type="entry name" value="Peptide/Ni-bd"/>
</dbReference>
<organism evidence="6 7">
    <name type="scientific">Methylobacterium tardum</name>
    <dbReference type="NCBI Taxonomy" id="374432"/>
    <lineage>
        <taxon>Bacteria</taxon>
        <taxon>Pseudomonadati</taxon>
        <taxon>Pseudomonadota</taxon>
        <taxon>Alphaproteobacteria</taxon>
        <taxon>Hyphomicrobiales</taxon>
        <taxon>Methylobacteriaceae</taxon>
        <taxon>Methylobacterium</taxon>
    </lineage>
</organism>
<dbReference type="RefSeq" id="WP_238199725.1">
    <property type="nucleotide sequence ID" value="NZ_BPQZ01000045.1"/>
</dbReference>
<dbReference type="InterPro" id="IPR006311">
    <property type="entry name" value="TAT_signal"/>
</dbReference>
<gene>
    <name evidence="6" type="ORF">GCM10007890_54840</name>
</gene>
<dbReference type="Pfam" id="PF00496">
    <property type="entry name" value="SBP_bac_5"/>
    <property type="match status" value="1"/>
</dbReference>
<dbReference type="PIRSF" id="PIRSF002741">
    <property type="entry name" value="MppA"/>
    <property type="match status" value="1"/>
</dbReference>
<dbReference type="AlphaFoldDB" id="A0AA37TGD6"/>
<comment type="caution">
    <text evidence="6">The sequence shown here is derived from an EMBL/GenBank/DDBJ whole genome shotgun (WGS) entry which is preliminary data.</text>
</comment>
<evidence type="ECO:0000256" key="2">
    <source>
        <dbReference type="ARBA" id="ARBA00005695"/>
    </source>
</evidence>
<evidence type="ECO:0000259" key="5">
    <source>
        <dbReference type="Pfam" id="PF00496"/>
    </source>
</evidence>
<proteinExistence type="inferred from homology"/>
<dbReference type="PROSITE" id="PS51318">
    <property type="entry name" value="TAT"/>
    <property type="match status" value="1"/>
</dbReference>
<evidence type="ECO:0000256" key="3">
    <source>
        <dbReference type="ARBA" id="ARBA00022729"/>
    </source>
</evidence>
<sequence>MLRRSFLRGAAAAGTLPFLPARPALAQNARASVLRYVPQSDLTIVDPVTTTAYITRHHALMVFDQLYGLDAQLKPQPQMVEGHNVEADGTLWTFRLRDGLTFHDGEPVRGRDCIASIRRWAQRDSLGQALMARTDAMSAPDDRSFVIRLNRPYGLMLETLAKLGPPVLVIMPERLAATDPAQQIPEVIGSGPFRFNTKERLVGARVVYDRNPDYRPRESGTVSWAAGPKRVHFERVEWQVMPDPGTAAAALQNGEVDWWENPINDLLPSLQGNPQIVTQLAGRLGNLGTAVMNHLYPPFDKPAVRRVILEALTQEDFMAAAAGDDEKLRRTGVGIFTPGTSMASDAGLDILTRKRDLARAKKDLIAAGYKGERVVLMSASDNPVLGALGEVMHDLLQRLGMNVQYVVSDWGTLVTRRASKAPPDQGGWNIFSTTWVGLDMTNPVGEQVLRCGGQKGFFGWPDIPEIETLREAWIEAPDEAGRQRIARDLQAAAMVQVPYLPLGQYFYRTAYRREIRDIVQDQFVFWNARREA</sequence>
<keyword evidence="3 4" id="KW-0732">Signal</keyword>
<feature type="domain" description="Solute-binding protein family 5" evidence="5">
    <location>
        <begin position="74"/>
        <end position="437"/>
    </location>
</feature>
<dbReference type="GO" id="GO:0015833">
    <property type="term" value="P:peptide transport"/>
    <property type="evidence" value="ECO:0007669"/>
    <property type="project" value="TreeGrafter"/>
</dbReference>
<dbReference type="InterPro" id="IPR000914">
    <property type="entry name" value="SBP_5_dom"/>
</dbReference>
<dbReference type="InterPro" id="IPR039424">
    <property type="entry name" value="SBP_5"/>
</dbReference>
<feature type="chain" id="PRO_5041283727" evidence="4">
    <location>
        <begin position="27"/>
        <end position="532"/>
    </location>
</feature>
<dbReference type="GO" id="GO:1904680">
    <property type="term" value="F:peptide transmembrane transporter activity"/>
    <property type="evidence" value="ECO:0007669"/>
    <property type="project" value="TreeGrafter"/>
</dbReference>
<evidence type="ECO:0000313" key="6">
    <source>
        <dbReference type="EMBL" id="GLS73469.1"/>
    </source>
</evidence>
<feature type="signal peptide" evidence="4">
    <location>
        <begin position="1"/>
        <end position="26"/>
    </location>
</feature>
<name>A0AA37TGD6_9HYPH</name>
<accession>A0AA37TGD6</accession>
<dbReference type="Proteomes" id="UP001157440">
    <property type="component" value="Unassembled WGS sequence"/>
</dbReference>
<comment type="similarity">
    <text evidence="2">Belongs to the bacterial solute-binding protein 5 family.</text>
</comment>
<dbReference type="SUPFAM" id="SSF53850">
    <property type="entry name" value="Periplasmic binding protein-like II"/>
    <property type="match status" value="1"/>
</dbReference>
<dbReference type="EMBL" id="BSPL01000026">
    <property type="protein sequence ID" value="GLS73469.1"/>
    <property type="molecule type" value="Genomic_DNA"/>
</dbReference>